<proteinExistence type="predicted"/>
<comment type="caution">
    <text evidence="2">The sequence shown here is derived from an EMBL/GenBank/DDBJ whole genome shotgun (WGS) entry which is preliminary data.</text>
</comment>
<evidence type="ECO:0000313" key="3">
    <source>
        <dbReference type="Proteomes" id="UP000319468"/>
    </source>
</evidence>
<feature type="transmembrane region" description="Helical" evidence="1">
    <location>
        <begin position="12"/>
        <end position="35"/>
    </location>
</feature>
<organism evidence="2 3">
    <name type="scientific">Helicobacter pylori</name>
    <name type="common">Campylobacter pylori</name>
    <dbReference type="NCBI Taxonomy" id="210"/>
    <lineage>
        <taxon>Bacteria</taxon>
        <taxon>Pseudomonadati</taxon>
        <taxon>Campylobacterota</taxon>
        <taxon>Epsilonproteobacteria</taxon>
        <taxon>Campylobacterales</taxon>
        <taxon>Helicobacteraceae</taxon>
        <taxon>Helicobacter</taxon>
    </lineage>
</organism>
<dbReference type="Proteomes" id="UP000319468">
    <property type="component" value="Unassembled WGS sequence"/>
</dbReference>
<dbReference type="AlphaFoldDB" id="A0A4Y4X0C7"/>
<reference evidence="2 3" key="1">
    <citation type="journal article" date="2017" name="Front. Cell. Infect. Microbiol.">
        <title>Whole Genome Sequence and Phylogenetic Analysis Show Helicobacter pylori Strains from Latin America Have Followed a Unique Evolution Pathway.</title>
        <authorList>
            <person name="Munoz-Ramirez Z.Y."/>
            <person name="Mendez-Tenorio A."/>
            <person name="Kato I."/>
            <person name="Bravo M.M."/>
            <person name="Rizzato C."/>
            <person name="Thorell K."/>
            <person name="Torres R.C."/>
            <person name="Aviles-Jimenez F."/>
            <person name="Camorlinga M."/>
            <person name="Canzian F."/>
            <person name="Torres J."/>
        </authorList>
    </citation>
    <scope>NUCLEOTIDE SEQUENCE [LARGE SCALE GENOMIC DNA]</scope>
    <source>
        <strain evidence="2 3">CM22347</strain>
    </source>
</reference>
<name>A0A4Y4X0C7_HELPX</name>
<protein>
    <submittedName>
        <fullName evidence="2">Uncharacterized protein</fullName>
    </submittedName>
</protein>
<gene>
    <name evidence="2" type="ORF">B0X69_02590</name>
</gene>
<accession>A0A4Y4X0C7</accession>
<evidence type="ECO:0000256" key="1">
    <source>
        <dbReference type="SAM" id="Phobius"/>
    </source>
</evidence>
<sequence>MLFLLSNRGFSLCWFLFSFFCGVCFVVLGGFRLLFERGFLKTKEAFKTEPFVLGFDFLLGLVFKSHFDF</sequence>
<dbReference type="EMBL" id="MUPM01000161">
    <property type="protein sequence ID" value="OOQ33669.1"/>
    <property type="molecule type" value="Genomic_DNA"/>
</dbReference>
<evidence type="ECO:0000313" key="2">
    <source>
        <dbReference type="EMBL" id="OOQ33669.1"/>
    </source>
</evidence>
<keyword evidence="1" id="KW-1133">Transmembrane helix</keyword>
<keyword evidence="1" id="KW-0812">Transmembrane</keyword>
<keyword evidence="1" id="KW-0472">Membrane</keyword>